<feature type="non-terminal residue" evidence="6">
    <location>
        <position position="814"/>
    </location>
</feature>
<gene>
    <name evidence="6" type="ORF">KVP70_32960</name>
</gene>
<evidence type="ECO:0000313" key="6">
    <source>
        <dbReference type="EMBL" id="MBV6325724.1"/>
    </source>
</evidence>
<dbReference type="InterPro" id="IPR009081">
    <property type="entry name" value="PP-bd_ACP"/>
</dbReference>
<comment type="caution">
    <text evidence="6">The sequence shown here is derived from an EMBL/GenBank/DDBJ whole genome shotgun (WGS) entry which is preliminary data.</text>
</comment>
<accession>A0AA41HE67</accession>
<proteinExistence type="inferred from homology"/>
<dbReference type="InterPro" id="IPR006162">
    <property type="entry name" value="Ppantetheine_attach_site"/>
</dbReference>
<dbReference type="EMBL" id="JAHTGR010000064">
    <property type="protein sequence ID" value="MBV6325724.1"/>
    <property type="molecule type" value="Genomic_DNA"/>
</dbReference>
<dbReference type="FunFam" id="1.10.1200.10:FF:000005">
    <property type="entry name" value="Nonribosomal peptide synthetase 1"/>
    <property type="match status" value="1"/>
</dbReference>
<dbReference type="InterPro" id="IPR025110">
    <property type="entry name" value="AMP-bd_C"/>
</dbReference>
<dbReference type="PROSITE" id="PS00012">
    <property type="entry name" value="PHOSPHOPANTETHEINE"/>
    <property type="match status" value="1"/>
</dbReference>
<dbReference type="FunFam" id="2.30.38.10:FF:000001">
    <property type="entry name" value="Non-ribosomal peptide synthetase PvdI"/>
    <property type="match status" value="1"/>
</dbReference>
<evidence type="ECO:0000259" key="5">
    <source>
        <dbReference type="PROSITE" id="PS50075"/>
    </source>
</evidence>
<comment type="similarity">
    <text evidence="2">Belongs to the ATP-dependent AMP-binding enzyme family.</text>
</comment>
<dbReference type="RefSeq" id="WP_217946656.1">
    <property type="nucleotide sequence ID" value="NZ_JAHTGR010000064.1"/>
</dbReference>
<feature type="domain" description="Carrier" evidence="5">
    <location>
        <begin position="208"/>
        <end position="282"/>
    </location>
</feature>
<evidence type="ECO:0000256" key="4">
    <source>
        <dbReference type="ARBA" id="ARBA00022553"/>
    </source>
</evidence>
<dbReference type="InterPro" id="IPR000873">
    <property type="entry name" value="AMP-dep_synth/lig_dom"/>
</dbReference>
<dbReference type="GO" id="GO:0043041">
    <property type="term" value="P:amino acid activation for nonribosomal peptide biosynthetic process"/>
    <property type="evidence" value="ECO:0007669"/>
    <property type="project" value="TreeGrafter"/>
</dbReference>
<dbReference type="PROSITE" id="PS50075">
    <property type="entry name" value="CARRIER"/>
    <property type="match status" value="1"/>
</dbReference>
<dbReference type="Pfam" id="PF00550">
    <property type="entry name" value="PP-binding"/>
    <property type="match status" value="1"/>
</dbReference>
<dbReference type="GO" id="GO:0044550">
    <property type="term" value="P:secondary metabolite biosynthetic process"/>
    <property type="evidence" value="ECO:0007669"/>
    <property type="project" value="TreeGrafter"/>
</dbReference>
<name>A0AA41HE67_9BURK</name>
<comment type="cofactor">
    <cofactor evidence="1">
        <name>pantetheine 4'-phosphate</name>
        <dbReference type="ChEBI" id="CHEBI:47942"/>
    </cofactor>
</comment>
<sequence length="814" mass="88030">TSGRLGRDDAVLHIGRPIANTQVYILDAWRQPVPLGVAGELYVGGAGVARGYLNLPEMTEERFVPDPFAGVAGARMYKTGDLGRHLADGNIEYLGRNDFQVKIRGFRIELGEIEARLSACAGVREAAVLAREDQPGDKRLVAYVVAGDGVQLDLAVLRTELAQTLSDYMVPSAFMVLDALPQTPNGKLDRKALPAPDGGAYAVRGYEAPQGESELLLAAIWGELLQREQVGRHDNFFELGGHSLLAVALIERMRRAGVQTDVRTLFGTPTIAALAAGTGAGDVVVPANGIADGCDAITPDMLPLAQLSQLEIDGIVAAVPGGAANIQDIYPLAPLQEGILFHHMMQAEGDAYLLPTLIEFDTRARLDGFLSTLQTVVDRHDILRTAVLWDGLAEPVQVVWRRAPLTVEEVELDAADGAIAEQLASLYAPSRQRLDVRQAPLMRGFVCADRAHGRWLLQLLTHHLAIDHTTLEILVEEIHLIQQGQAAQLPPALPFRNFVAQARLGVSQQEHEAFFAGMLADIDEPTAPYGLLDVRGDGTQIKESKRELPAALAVRLRAQARGLGVSAASLVHLAWAQVLAKLSDRRDVVFGTVLFGRMQAGEGAGRVLGMFINTLPVRVTIDEQDVAQGVRGTHALLTQLLRHEHASLALAQRCSGIAAQTPLFSSLLNYRHSSLPGGGRDDQAHAGWEGVEVVGGEERTNYPLTLSVDDFGDGFSLTAQVDQSVSAERICDYMQTALEGIVAALETAPQTALAEIGVLSAAERRQVLVEWNATAADYEQDVCLHELFERQAERTPHAVALVHEQRQVSYAERI</sequence>
<dbReference type="GO" id="GO:0031177">
    <property type="term" value="F:phosphopantetheine binding"/>
    <property type="evidence" value="ECO:0007669"/>
    <property type="project" value="TreeGrafter"/>
</dbReference>
<keyword evidence="3" id="KW-0596">Phosphopantetheine</keyword>
<dbReference type="PANTHER" id="PTHR45527:SF1">
    <property type="entry name" value="FATTY ACID SYNTHASE"/>
    <property type="match status" value="1"/>
</dbReference>
<dbReference type="InterPro" id="IPR001242">
    <property type="entry name" value="Condensation_dom"/>
</dbReference>
<evidence type="ECO:0000256" key="2">
    <source>
        <dbReference type="ARBA" id="ARBA00006432"/>
    </source>
</evidence>
<protein>
    <submittedName>
        <fullName evidence="6">AMP-binding protein</fullName>
    </submittedName>
</protein>
<dbReference type="PANTHER" id="PTHR45527">
    <property type="entry name" value="NONRIBOSOMAL PEPTIDE SYNTHETASE"/>
    <property type="match status" value="1"/>
</dbReference>
<reference evidence="6" key="1">
    <citation type="submission" date="2021-07" db="EMBL/GenBank/DDBJ databases">
        <title>Characterization of violacein-producing bacteria and related species.</title>
        <authorList>
            <person name="Wilson H.S."/>
            <person name="De Leon M.E."/>
        </authorList>
    </citation>
    <scope>NUCLEOTIDE SEQUENCE</scope>
    <source>
        <strain evidence="6">HSC-15S17</strain>
    </source>
</reference>
<organism evidence="6 7">
    <name type="scientific">Duganella violaceipulchra</name>
    <dbReference type="NCBI Taxonomy" id="2849652"/>
    <lineage>
        <taxon>Bacteria</taxon>
        <taxon>Pseudomonadati</taxon>
        <taxon>Pseudomonadota</taxon>
        <taxon>Betaproteobacteria</taxon>
        <taxon>Burkholderiales</taxon>
        <taxon>Oxalobacteraceae</taxon>
        <taxon>Telluria group</taxon>
        <taxon>Duganella</taxon>
    </lineage>
</organism>
<dbReference type="Pfam" id="PF00668">
    <property type="entry name" value="Condensation"/>
    <property type="match status" value="1"/>
</dbReference>
<dbReference type="GO" id="GO:0005737">
    <property type="term" value="C:cytoplasm"/>
    <property type="evidence" value="ECO:0007669"/>
    <property type="project" value="TreeGrafter"/>
</dbReference>
<dbReference type="Proteomes" id="UP001155901">
    <property type="component" value="Unassembled WGS sequence"/>
</dbReference>
<dbReference type="CDD" id="cd19544">
    <property type="entry name" value="E-C_NRPS"/>
    <property type="match status" value="1"/>
</dbReference>
<dbReference type="Pfam" id="PF00501">
    <property type="entry name" value="AMP-binding"/>
    <property type="match status" value="1"/>
</dbReference>
<dbReference type="AlphaFoldDB" id="A0AA41HE67"/>
<evidence type="ECO:0000256" key="1">
    <source>
        <dbReference type="ARBA" id="ARBA00001957"/>
    </source>
</evidence>
<keyword evidence="4" id="KW-0597">Phosphoprotein</keyword>
<dbReference type="FunFam" id="3.30.300.30:FF:000010">
    <property type="entry name" value="Enterobactin synthetase component F"/>
    <property type="match status" value="1"/>
</dbReference>
<dbReference type="GO" id="GO:0003824">
    <property type="term" value="F:catalytic activity"/>
    <property type="evidence" value="ECO:0007669"/>
    <property type="project" value="InterPro"/>
</dbReference>
<evidence type="ECO:0000313" key="7">
    <source>
        <dbReference type="Proteomes" id="UP001155901"/>
    </source>
</evidence>
<evidence type="ECO:0000256" key="3">
    <source>
        <dbReference type="ARBA" id="ARBA00022450"/>
    </source>
</evidence>
<dbReference type="Pfam" id="PF13193">
    <property type="entry name" value="AMP-binding_C"/>
    <property type="match status" value="1"/>
</dbReference>
<feature type="non-terminal residue" evidence="6">
    <location>
        <position position="1"/>
    </location>
</feature>